<comment type="subunit">
    <text evidence="4">Homohexamer; trimer of dimers.</text>
</comment>
<dbReference type="Pfam" id="PF13530">
    <property type="entry name" value="SCP2_2"/>
    <property type="match status" value="1"/>
</dbReference>
<dbReference type="PROSITE" id="PS51186">
    <property type="entry name" value="GNAT"/>
    <property type="match status" value="1"/>
</dbReference>
<gene>
    <name evidence="6" type="ORF">I8755_02595</name>
</gene>
<feature type="domain" description="N-acetyltransferase" evidence="5">
    <location>
        <begin position="18"/>
        <end position="163"/>
    </location>
</feature>
<feature type="binding site" evidence="4">
    <location>
        <begin position="95"/>
        <end position="97"/>
    </location>
    <ligand>
        <name>acetyl-CoA</name>
        <dbReference type="ChEBI" id="CHEBI:57288"/>
    </ligand>
</feature>
<keyword evidence="2 4" id="KW-0808">Transferase</keyword>
<dbReference type="SUPFAM" id="SSF55729">
    <property type="entry name" value="Acyl-CoA N-acyltransferases (Nat)"/>
    <property type="match status" value="1"/>
</dbReference>
<dbReference type="HAMAP" id="MF_01812">
    <property type="entry name" value="Eis"/>
    <property type="match status" value="1"/>
</dbReference>
<feature type="active site" description="Proton donor" evidence="4">
    <location>
        <position position="137"/>
    </location>
</feature>
<dbReference type="CDD" id="cd04301">
    <property type="entry name" value="NAT_SF"/>
    <property type="match status" value="1"/>
</dbReference>
<dbReference type="InterPro" id="IPR016181">
    <property type="entry name" value="Acyl_CoA_acyltransferase"/>
</dbReference>
<dbReference type="InterPro" id="IPR022902">
    <property type="entry name" value="NAcTrfase_Eis"/>
</dbReference>
<reference evidence="6 7" key="1">
    <citation type="submission" date="2020-12" db="EMBL/GenBank/DDBJ databases">
        <title>Identification and biosynthesis of polyene macrolides produced by Streptomyces alfalfae Men-myco-93-63.</title>
        <authorList>
            <person name="Liu D."/>
            <person name="Li Y."/>
            <person name="Liu L."/>
            <person name="Han X."/>
            <person name="Shen F."/>
        </authorList>
    </citation>
    <scope>NUCLEOTIDE SEQUENCE [LARGE SCALE GENOMIC DNA]</scope>
    <source>
        <strain evidence="6 7">Men-myco-93-63</strain>
    </source>
</reference>
<comment type="caution">
    <text evidence="4">Lacks conserved residue(s) required for the propagation of feature annotation.</text>
</comment>
<evidence type="ECO:0000256" key="2">
    <source>
        <dbReference type="ARBA" id="ARBA00022679"/>
    </source>
</evidence>
<dbReference type="Pfam" id="PF13527">
    <property type="entry name" value="Acetyltransf_9"/>
    <property type="match status" value="1"/>
</dbReference>
<dbReference type="SUPFAM" id="SSF55718">
    <property type="entry name" value="SCP-like"/>
    <property type="match status" value="1"/>
</dbReference>
<evidence type="ECO:0000259" key="5">
    <source>
        <dbReference type="PROSITE" id="PS51186"/>
    </source>
</evidence>
<organism evidence="6 7">
    <name type="scientific">Streptomyces alfalfae</name>
    <dbReference type="NCBI Taxonomy" id="1642299"/>
    <lineage>
        <taxon>Bacteria</taxon>
        <taxon>Bacillati</taxon>
        <taxon>Actinomycetota</taxon>
        <taxon>Actinomycetes</taxon>
        <taxon>Kitasatosporales</taxon>
        <taxon>Streptomycetaceae</taxon>
        <taxon>Streptomyces</taxon>
    </lineage>
</organism>
<evidence type="ECO:0000256" key="1">
    <source>
        <dbReference type="ARBA" id="ARBA00009213"/>
    </source>
</evidence>
<dbReference type="InterPro" id="IPR051554">
    <property type="entry name" value="Acetyltransferase_Eis"/>
</dbReference>
<dbReference type="RefSeq" id="WP_198501622.1">
    <property type="nucleotide sequence ID" value="NZ_CP065959.1"/>
</dbReference>
<dbReference type="PANTHER" id="PTHR37817">
    <property type="entry name" value="N-ACETYLTRANSFERASE EIS"/>
    <property type="match status" value="1"/>
</dbReference>
<dbReference type="NCBIfam" id="NF002367">
    <property type="entry name" value="PRK01346.1-4"/>
    <property type="match status" value="1"/>
</dbReference>
<dbReference type="Pfam" id="PF17668">
    <property type="entry name" value="Acetyltransf_17"/>
    <property type="match status" value="1"/>
</dbReference>
<dbReference type="PANTHER" id="PTHR37817:SF1">
    <property type="entry name" value="N-ACETYLTRANSFERASE EIS"/>
    <property type="match status" value="1"/>
</dbReference>
<dbReference type="EMBL" id="CP065959">
    <property type="protein sequence ID" value="QQC87422.1"/>
    <property type="molecule type" value="Genomic_DNA"/>
</dbReference>
<accession>A0A7T4TWP1</accession>
<dbReference type="Proteomes" id="UP000596130">
    <property type="component" value="Chromosome"/>
</dbReference>
<dbReference type="AlphaFoldDB" id="A0A7T4TWP1"/>
<proteinExistence type="inferred from homology"/>
<evidence type="ECO:0000256" key="4">
    <source>
        <dbReference type="HAMAP-Rule" id="MF_01812"/>
    </source>
</evidence>
<dbReference type="InterPro" id="IPR041380">
    <property type="entry name" value="Acetyltransf_17"/>
</dbReference>
<sequence>MTTTERPHASPRSPRPRHPLRTIEAHEFDAWATMVTTTYGQDWRDGALRNAAHTFEPERTLAAYDGPDIVGGVSVYGRTLTVPGALVPVAGITLVAVLPTHRRRGILTSMMRRQLTDLHASQGEPIAALNAAEATIYGRYGYGVASHLAAVDADKRAMRLRPDTDLGSGSVRLLAPAAARPLFEKVYDQARRQTVGWVDRTEKYWNARLRDDVELFRDGATALRFAVHTEPDGAATGYALYRSRGDTVRLTELAALTTTSYAALWNFVINLDAHSRLTYDPAVDEPLGHLLVDPRPTQATVVDNLWVRLVDVDRALNARRYATALDVVLDVEDDVCPWNAGRYRLSTDGVESVTCERVRGVRPDLRLSVAELGSVYLGGPTLASLAAAGRVEELRPGAVAAASVAFRGRREPFHVSGAAFPAF</sequence>
<comment type="similarity">
    <text evidence="1 4">Belongs to the acetyltransferase Eis family.</text>
</comment>
<dbReference type="InterPro" id="IPR000182">
    <property type="entry name" value="GNAT_dom"/>
</dbReference>
<feature type="binding site" evidence="4">
    <location>
        <begin position="103"/>
        <end position="108"/>
    </location>
    <ligand>
        <name>acetyl-CoA</name>
        <dbReference type="ChEBI" id="CHEBI:57288"/>
    </ligand>
</feature>
<dbReference type="InterPro" id="IPR025559">
    <property type="entry name" value="Eis_dom"/>
</dbReference>
<dbReference type="GO" id="GO:0034069">
    <property type="term" value="F:aminoglycoside N-acetyltransferase activity"/>
    <property type="evidence" value="ECO:0007669"/>
    <property type="project" value="TreeGrafter"/>
</dbReference>
<evidence type="ECO:0000313" key="6">
    <source>
        <dbReference type="EMBL" id="QQC87422.1"/>
    </source>
</evidence>
<protein>
    <submittedName>
        <fullName evidence="6">GNAT family N-acetyltransferase</fullName>
    </submittedName>
</protein>
<dbReference type="GO" id="GO:0030649">
    <property type="term" value="P:aminoglycoside antibiotic catabolic process"/>
    <property type="evidence" value="ECO:0007669"/>
    <property type="project" value="TreeGrafter"/>
</dbReference>
<dbReference type="InterPro" id="IPR036527">
    <property type="entry name" value="SCP2_sterol-bd_dom_sf"/>
</dbReference>
<evidence type="ECO:0000313" key="7">
    <source>
        <dbReference type="Proteomes" id="UP000596130"/>
    </source>
</evidence>
<keyword evidence="3 4" id="KW-0012">Acyltransferase</keyword>
<dbReference type="Gene3D" id="3.40.630.30">
    <property type="match status" value="2"/>
</dbReference>
<evidence type="ECO:0000256" key="3">
    <source>
        <dbReference type="ARBA" id="ARBA00023315"/>
    </source>
</evidence>
<name>A0A7T4TWP1_9ACTN</name>
<feature type="active site" description="Proton acceptor; via carboxylate" evidence="4">
    <location>
        <position position="423"/>
    </location>
</feature>
<dbReference type="Gene3D" id="3.30.1050.10">
    <property type="entry name" value="SCP2 sterol-binding domain"/>
    <property type="match status" value="1"/>
</dbReference>